<dbReference type="GO" id="GO:0005886">
    <property type="term" value="C:plasma membrane"/>
    <property type="evidence" value="ECO:0007669"/>
    <property type="project" value="UniProtKB-SubCell"/>
</dbReference>
<keyword evidence="10" id="KW-1185">Reference proteome</keyword>
<gene>
    <name evidence="9" type="ORF">C7450_101570</name>
</gene>
<proteinExistence type="inferred from homology"/>
<keyword evidence="5 7" id="KW-1133">Transmembrane helix</keyword>
<evidence type="ECO:0000313" key="9">
    <source>
        <dbReference type="EMBL" id="PXW64811.1"/>
    </source>
</evidence>
<feature type="domain" description="Acyltransferase 3" evidence="8">
    <location>
        <begin position="18"/>
        <end position="327"/>
    </location>
</feature>
<evidence type="ECO:0000256" key="1">
    <source>
        <dbReference type="ARBA" id="ARBA00004651"/>
    </source>
</evidence>
<feature type="transmembrane region" description="Helical" evidence="7">
    <location>
        <begin position="241"/>
        <end position="266"/>
    </location>
</feature>
<keyword evidence="3" id="KW-1003">Cell membrane</keyword>
<protein>
    <submittedName>
        <fullName evidence="9">Putative membrane protein YcfT</fullName>
    </submittedName>
</protein>
<feature type="transmembrane region" description="Helical" evidence="7">
    <location>
        <begin position="122"/>
        <end position="143"/>
    </location>
</feature>
<comment type="similarity">
    <text evidence="2">Belongs to the acyltransferase 3 family.</text>
</comment>
<accession>A0A2V3UHP0</accession>
<evidence type="ECO:0000259" key="8">
    <source>
        <dbReference type="Pfam" id="PF01757"/>
    </source>
</evidence>
<feature type="transmembrane region" description="Helical" evidence="7">
    <location>
        <begin position="22"/>
        <end position="40"/>
    </location>
</feature>
<name>A0A2V3UHP0_9HYPH</name>
<evidence type="ECO:0000256" key="6">
    <source>
        <dbReference type="ARBA" id="ARBA00023136"/>
    </source>
</evidence>
<evidence type="ECO:0000256" key="4">
    <source>
        <dbReference type="ARBA" id="ARBA00022692"/>
    </source>
</evidence>
<feature type="transmembrane region" description="Helical" evidence="7">
    <location>
        <begin position="89"/>
        <end position="110"/>
    </location>
</feature>
<comment type="caution">
    <text evidence="9">The sequence shown here is derived from an EMBL/GenBank/DDBJ whole genome shotgun (WGS) entry which is preliminary data.</text>
</comment>
<keyword evidence="4 7" id="KW-0812">Transmembrane</keyword>
<comment type="subcellular location">
    <subcellularLocation>
        <location evidence="1">Cell membrane</location>
        <topology evidence="1">Multi-pass membrane protein</topology>
    </subcellularLocation>
</comment>
<feature type="transmembrane region" description="Helical" evidence="7">
    <location>
        <begin position="60"/>
        <end position="77"/>
    </location>
</feature>
<dbReference type="EMBL" id="QJJK01000001">
    <property type="protein sequence ID" value="PXW64811.1"/>
    <property type="molecule type" value="Genomic_DNA"/>
</dbReference>
<dbReference type="InterPro" id="IPR002656">
    <property type="entry name" value="Acyl_transf_3_dom"/>
</dbReference>
<dbReference type="Pfam" id="PF01757">
    <property type="entry name" value="Acyl_transf_3"/>
    <property type="match status" value="1"/>
</dbReference>
<dbReference type="PANTHER" id="PTHR40074">
    <property type="entry name" value="O-ACETYLTRANSFERASE WECH"/>
    <property type="match status" value="1"/>
</dbReference>
<dbReference type="RefSeq" id="WP_245449443.1">
    <property type="nucleotide sequence ID" value="NZ_JAHBRY010000001.1"/>
</dbReference>
<sequence>MAGLNGYSGTVPAPGRVAWVDIAKGICIILVVMMHSTLGLEYAAGREGFMNAIVVFARPFRMPDFFLISGLFLARVINRDWRSYGDKRVLHFIYFYVLWYLIQFGMKGWGMAEGNPAEFLRLFLLGFIEPLGTLWFVYLLAVLSVVTKLLKGVPGVILFAVAAALEIAPIATGWTVIDEFCERWVFFLVGYLCAPMIFRFAAQVPKHRLAALGGLAVWALVNGFFAFSASPVEGFPTFASLPVLSLVLGIAGATAIITVAALLVSLNTGEALRYCGENSIVIYLAFFLPMAVTRVLLMKTGALDVIGVGWGAFLVTATAVVTPLILARIIRGTWLDFLFVRPAAFRLGPKRRLSPAE</sequence>
<keyword evidence="6 7" id="KW-0472">Membrane</keyword>
<dbReference type="GO" id="GO:0009246">
    <property type="term" value="P:enterobacterial common antigen biosynthetic process"/>
    <property type="evidence" value="ECO:0007669"/>
    <property type="project" value="TreeGrafter"/>
</dbReference>
<dbReference type="GO" id="GO:0016413">
    <property type="term" value="F:O-acetyltransferase activity"/>
    <property type="evidence" value="ECO:0007669"/>
    <property type="project" value="TreeGrafter"/>
</dbReference>
<dbReference type="PANTHER" id="PTHR40074:SF4">
    <property type="entry name" value="INNER MEMBRANE PROTEIN YCFT"/>
    <property type="match status" value="1"/>
</dbReference>
<evidence type="ECO:0000313" key="10">
    <source>
        <dbReference type="Proteomes" id="UP000248021"/>
    </source>
</evidence>
<feature type="transmembrane region" description="Helical" evidence="7">
    <location>
        <begin position="309"/>
        <end position="330"/>
    </location>
</feature>
<dbReference type="Proteomes" id="UP000248021">
    <property type="component" value="Unassembled WGS sequence"/>
</dbReference>
<evidence type="ECO:0000256" key="2">
    <source>
        <dbReference type="ARBA" id="ARBA00007400"/>
    </source>
</evidence>
<feature type="transmembrane region" description="Helical" evidence="7">
    <location>
        <begin position="155"/>
        <end position="177"/>
    </location>
</feature>
<dbReference type="AlphaFoldDB" id="A0A2V3UHP0"/>
<organism evidence="9 10">
    <name type="scientific">Chelatococcus asaccharovorans</name>
    <dbReference type="NCBI Taxonomy" id="28210"/>
    <lineage>
        <taxon>Bacteria</taxon>
        <taxon>Pseudomonadati</taxon>
        <taxon>Pseudomonadota</taxon>
        <taxon>Alphaproteobacteria</taxon>
        <taxon>Hyphomicrobiales</taxon>
        <taxon>Chelatococcaceae</taxon>
        <taxon>Chelatococcus</taxon>
    </lineage>
</organism>
<feature type="transmembrane region" description="Helical" evidence="7">
    <location>
        <begin position="209"/>
        <end position="229"/>
    </location>
</feature>
<evidence type="ECO:0000256" key="5">
    <source>
        <dbReference type="ARBA" id="ARBA00022989"/>
    </source>
</evidence>
<evidence type="ECO:0000256" key="3">
    <source>
        <dbReference type="ARBA" id="ARBA00022475"/>
    </source>
</evidence>
<feature type="transmembrane region" description="Helical" evidence="7">
    <location>
        <begin position="183"/>
        <end position="202"/>
    </location>
</feature>
<feature type="transmembrane region" description="Helical" evidence="7">
    <location>
        <begin position="278"/>
        <end position="297"/>
    </location>
</feature>
<evidence type="ECO:0000256" key="7">
    <source>
        <dbReference type="SAM" id="Phobius"/>
    </source>
</evidence>
<reference evidence="9 10" key="1">
    <citation type="submission" date="2018-05" db="EMBL/GenBank/DDBJ databases">
        <title>Genomic Encyclopedia of Type Strains, Phase IV (KMG-IV): sequencing the most valuable type-strain genomes for metagenomic binning, comparative biology and taxonomic classification.</title>
        <authorList>
            <person name="Goeker M."/>
        </authorList>
    </citation>
    <scope>NUCLEOTIDE SEQUENCE [LARGE SCALE GENOMIC DNA]</scope>
    <source>
        <strain evidence="9 10">DSM 6462</strain>
    </source>
</reference>